<dbReference type="Proteomes" id="UP000095767">
    <property type="component" value="Unassembled WGS sequence"/>
</dbReference>
<reference evidence="1 2" key="1">
    <citation type="submission" date="2016-09" db="EMBL/GenBank/DDBJ databases">
        <title>The draft genome of Dichanthelium oligosanthes: A C3 panicoid grass species.</title>
        <authorList>
            <person name="Studer A.J."/>
            <person name="Schnable J.C."/>
            <person name="Brutnell T.P."/>
        </authorList>
    </citation>
    <scope>NUCLEOTIDE SEQUENCE [LARGE SCALE GENOMIC DNA]</scope>
    <source>
        <strain evidence="2">cv. Kellogg 1175</strain>
        <tissue evidence="1">Leaf</tissue>
    </source>
</reference>
<dbReference type="GO" id="GO:0080037">
    <property type="term" value="P:negative regulation of cytokinin-activated signaling pathway"/>
    <property type="evidence" value="ECO:0007669"/>
    <property type="project" value="InterPro"/>
</dbReference>
<comment type="caution">
    <text evidence="1">The sequence shown here is derived from an EMBL/GenBank/DDBJ whole genome shotgun (WGS) entry which is preliminary data.</text>
</comment>
<dbReference type="InterPro" id="IPR006652">
    <property type="entry name" value="Kelch_1"/>
</dbReference>
<gene>
    <name evidence="1" type="ORF">BAE44_0015570</name>
</gene>
<organism evidence="1 2">
    <name type="scientific">Dichanthelium oligosanthes</name>
    <dbReference type="NCBI Taxonomy" id="888268"/>
    <lineage>
        <taxon>Eukaryota</taxon>
        <taxon>Viridiplantae</taxon>
        <taxon>Streptophyta</taxon>
        <taxon>Embryophyta</taxon>
        <taxon>Tracheophyta</taxon>
        <taxon>Spermatophyta</taxon>
        <taxon>Magnoliopsida</taxon>
        <taxon>Liliopsida</taxon>
        <taxon>Poales</taxon>
        <taxon>Poaceae</taxon>
        <taxon>PACMAD clade</taxon>
        <taxon>Panicoideae</taxon>
        <taxon>Panicodae</taxon>
        <taxon>Paniceae</taxon>
        <taxon>Dichantheliinae</taxon>
        <taxon>Dichanthelium</taxon>
    </lineage>
</organism>
<dbReference type="InterPro" id="IPR044595">
    <property type="entry name" value="KMD1-4"/>
</dbReference>
<evidence type="ECO:0000313" key="1">
    <source>
        <dbReference type="EMBL" id="OEL23411.1"/>
    </source>
</evidence>
<sequence>MPAPRQSFFACAAVGGRVFVAGGHDEEKNALRCAATYDAEADAWAALPDMARERDEARGVRAGAAFVALGGHPTEAQGRFPNRTSLRAAWPIECGEFEIV</sequence>
<dbReference type="PANTHER" id="PTHR46407:SF3">
    <property type="entry name" value="OS02G0208700 PROTEIN"/>
    <property type="match status" value="1"/>
</dbReference>
<dbReference type="Pfam" id="PF01344">
    <property type="entry name" value="Kelch_1"/>
    <property type="match status" value="1"/>
</dbReference>
<dbReference type="InterPro" id="IPR015915">
    <property type="entry name" value="Kelch-typ_b-propeller"/>
</dbReference>
<accession>A0A1E5VE68</accession>
<dbReference type="GO" id="GO:2000762">
    <property type="term" value="P:regulation of phenylpropanoid metabolic process"/>
    <property type="evidence" value="ECO:0007669"/>
    <property type="project" value="InterPro"/>
</dbReference>
<evidence type="ECO:0008006" key="3">
    <source>
        <dbReference type="Google" id="ProtNLM"/>
    </source>
</evidence>
<proteinExistence type="predicted"/>
<dbReference type="Gene3D" id="2.120.10.80">
    <property type="entry name" value="Kelch-type beta propeller"/>
    <property type="match status" value="1"/>
</dbReference>
<name>A0A1E5VE68_9POAL</name>
<evidence type="ECO:0000313" key="2">
    <source>
        <dbReference type="Proteomes" id="UP000095767"/>
    </source>
</evidence>
<dbReference type="SUPFAM" id="SSF117281">
    <property type="entry name" value="Kelch motif"/>
    <property type="match status" value="1"/>
</dbReference>
<keyword evidence="2" id="KW-1185">Reference proteome</keyword>
<protein>
    <recommendedName>
        <fullName evidence="3">F-box/kelch-repeat protein</fullName>
    </recommendedName>
</protein>
<dbReference type="PANTHER" id="PTHR46407">
    <property type="entry name" value="OS02G0208700 PROTEIN"/>
    <property type="match status" value="1"/>
</dbReference>
<dbReference type="AlphaFoldDB" id="A0A1E5VE68"/>
<dbReference type="STRING" id="888268.A0A1E5VE68"/>
<dbReference type="EMBL" id="LWDX02042606">
    <property type="protein sequence ID" value="OEL23411.1"/>
    <property type="molecule type" value="Genomic_DNA"/>
</dbReference>